<keyword evidence="2" id="KW-1185">Reference proteome</keyword>
<proteinExistence type="predicted"/>
<accession>A0A812VAM4</accession>
<reference evidence="1" key="1">
    <citation type="submission" date="2021-02" db="EMBL/GenBank/DDBJ databases">
        <authorList>
            <person name="Dougan E. K."/>
            <person name="Rhodes N."/>
            <person name="Thang M."/>
            <person name="Chan C."/>
        </authorList>
    </citation>
    <scope>NUCLEOTIDE SEQUENCE</scope>
</reference>
<feature type="non-terminal residue" evidence="1">
    <location>
        <position position="49"/>
    </location>
</feature>
<gene>
    <name evidence="1" type="ORF">SPIL2461_LOCUS16055</name>
</gene>
<dbReference type="EMBL" id="CAJNIZ010040835">
    <property type="protein sequence ID" value="CAE7608021.1"/>
    <property type="molecule type" value="Genomic_DNA"/>
</dbReference>
<dbReference type="AlphaFoldDB" id="A0A812VAM4"/>
<protein>
    <submittedName>
        <fullName evidence="1">Uncharacterized protein</fullName>
    </submittedName>
</protein>
<organism evidence="1 2">
    <name type="scientific">Symbiodinium pilosum</name>
    <name type="common">Dinoflagellate</name>
    <dbReference type="NCBI Taxonomy" id="2952"/>
    <lineage>
        <taxon>Eukaryota</taxon>
        <taxon>Sar</taxon>
        <taxon>Alveolata</taxon>
        <taxon>Dinophyceae</taxon>
        <taxon>Suessiales</taxon>
        <taxon>Symbiodiniaceae</taxon>
        <taxon>Symbiodinium</taxon>
    </lineage>
</organism>
<dbReference type="OrthoDB" id="417678at2759"/>
<dbReference type="Proteomes" id="UP000649617">
    <property type="component" value="Unassembled WGS sequence"/>
</dbReference>
<evidence type="ECO:0000313" key="1">
    <source>
        <dbReference type="EMBL" id="CAE7608021.1"/>
    </source>
</evidence>
<sequence>GRDFSVVIRTFGVDIPEVAHCIAKFAQGEHPEFPEVPVASQFRCQCCRV</sequence>
<evidence type="ECO:0000313" key="2">
    <source>
        <dbReference type="Proteomes" id="UP000649617"/>
    </source>
</evidence>
<name>A0A812VAM4_SYMPI</name>
<comment type="caution">
    <text evidence="1">The sequence shown here is derived from an EMBL/GenBank/DDBJ whole genome shotgun (WGS) entry which is preliminary data.</text>
</comment>